<evidence type="ECO:0000313" key="2">
    <source>
        <dbReference type="EMBL" id="NVM94482.1"/>
    </source>
</evidence>
<evidence type="ECO:0000313" key="3">
    <source>
        <dbReference type="Proteomes" id="UP000543556"/>
    </source>
</evidence>
<reference evidence="2 3" key="1">
    <citation type="submission" date="2020-02" db="EMBL/GenBank/DDBJ databases">
        <title>Genome sequence of strain AETb3-4.</title>
        <authorList>
            <person name="Gao J."/>
            <person name="Zhang X."/>
        </authorList>
    </citation>
    <scope>NUCLEOTIDE SEQUENCE [LARGE SCALE GENOMIC DNA]</scope>
    <source>
        <strain evidence="2 3">AETb3-4</strain>
    </source>
</reference>
<feature type="domain" description="DUF6993" evidence="1">
    <location>
        <begin position="10"/>
        <end position="91"/>
    </location>
</feature>
<evidence type="ECO:0000259" key="1">
    <source>
        <dbReference type="Pfam" id="PF22504"/>
    </source>
</evidence>
<accession>A0A7Y7IFX5</accession>
<dbReference type="InterPro" id="IPR054262">
    <property type="entry name" value="DUF6993"/>
</dbReference>
<proteinExistence type="predicted"/>
<dbReference type="EMBL" id="JAAMFM010000006">
    <property type="protein sequence ID" value="NVM94482.1"/>
    <property type="molecule type" value="Genomic_DNA"/>
</dbReference>
<protein>
    <recommendedName>
        <fullName evidence="1">DUF6993 domain-containing protein</fullName>
    </recommendedName>
</protein>
<dbReference type="Pfam" id="PF22504">
    <property type="entry name" value="DUF6993"/>
    <property type="match status" value="1"/>
</dbReference>
<sequence length="93" mass="9499">MAEGVKASLTALGATTKLPNRGQMMAAMVDAGASRGKVEVSIDRTPTGLAVDAMEAAAPVAKECVIGQVRDGRASVTILPILASGRCFIGDQR</sequence>
<dbReference type="Proteomes" id="UP000543556">
    <property type="component" value="Unassembled WGS sequence"/>
</dbReference>
<gene>
    <name evidence="2" type="ORF">G6034_06075</name>
</gene>
<keyword evidence="3" id="KW-1185">Reference proteome</keyword>
<organism evidence="2 3">
    <name type="scientific">Arthrobacter wenxiniae</name>
    <dbReference type="NCBI Taxonomy" id="2713570"/>
    <lineage>
        <taxon>Bacteria</taxon>
        <taxon>Bacillati</taxon>
        <taxon>Actinomycetota</taxon>
        <taxon>Actinomycetes</taxon>
        <taxon>Micrococcales</taxon>
        <taxon>Micrococcaceae</taxon>
        <taxon>Arthrobacter</taxon>
    </lineage>
</organism>
<comment type="caution">
    <text evidence="2">The sequence shown here is derived from an EMBL/GenBank/DDBJ whole genome shotgun (WGS) entry which is preliminary data.</text>
</comment>
<dbReference type="AlphaFoldDB" id="A0A7Y7IFX5"/>
<name>A0A7Y7IFX5_9MICC</name>